<keyword evidence="3" id="KW-0808">Transferase</keyword>
<evidence type="ECO:0000256" key="7">
    <source>
        <dbReference type="ARBA" id="ARBA00023042"/>
    </source>
</evidence>
<reference evidence="17" key="1">
    <citation type="journal article" date="2023" name="Commun. Biol.">
        <title>Genome analysis of Parmales, the sister group of diatoms, reveals the evolutionary specialization of diatoms from phago-mixotrophs to photoautotrophs.</title>
        <authorList>
            <person name="Ban H."/>
            <person name="Sato S."/>
            <person name="Yoshikawa S."/>
            <person name="Yamada K."/>
            <person name="Nakamura Y."/>
            <person name="Ichinomiya M."/>
            <person name="Sato N."/>
            <person name="Blanc-Mathieu R."/>
            <person name="Endo H."/>
            <person name="Kuwata A."/>
            <person name="Ogata H."/>
        </authorList>
    </citation>
    <scope>NUCLEOTIDE SEQUENCE [LARGE SCALE GENOMIC DNA]</scope>
</reference>
<dbReference type="GO" id="GO:0140818">
    <property type="term" value="F:mRNA 5'-triphosphate monophosphatase activity"/>
    <property type="evidence" value="ECO:0007669"/>
    <property type="project" value="UniProtKB-EC"/>
</dbReference>
<evidence type="ECO:0000256" key="1">
    <source>
        <dbReference type="ARBA" id="ARBA00004123"/>
    </source>
</evidence>
<comment type="subcellular location">
    <subcellularLocation>
        <location evidence="1">Nucleus</location>
    </subcellularLocation>
</comment>
<keyword evidence="17" id="KW-1185">Reference proteome</keyword>
<evidence type="ECO:0000256" key="9">
    <source>
        <dbReference type="ARBA" id="ARBA00023242"/>
    </source>
</evidence>
<dbReference type="InterPro" id="IPR037009">
    <property type="entry name" value="mRNA_triPase_Cet1_sf"/>
</dbReference>
<dbReference type="Pfam" id="PF03919">
    <property type="entry name" value="mRNA_cap_C"/>
    <property type="match status" value="1"/>
</dbReference>
<dbReference type="GO" id="GO:0004484">
    <property type="term" value="F:mRNA guanylyltransferase activity"/>
    <property type="evidence" value="ECO:0007669"/>
    <property type="project" value="UniProtKB-EC"/>
</dbReference>
<feature type="domain" description="mRNA triphosphatase Cet1-like" evidence="14">
    <location>
        <begin position="216"/>
        <end position="301"/>
    </location>
</feature>
<evidence type="ECO:0000256" key="10">
    <source>
        <dbReference type="ARBA" id="ARBA00044624"/>
    </source>
</evidence>
<dbReference type="GO" id="GO:0005634">
    <property type="term" value="C:nucleus"/>
    <property type="evidence" value="ECO:0007669"/>
    <property type="project" value="UniProtKB-SubCell"/>
</dbReference>
<dbReference type="EMBL" id="BRYA01001482">
    <property type="protein sequence ID" value="GMI44454.1"/>
    <property type="molecule type" value="Genomic_DNA"/>
</dbReference>
<evidence type="ECO:0000259" key="15">
    <source>
        <dbReference type="Pfam" id="PF03919"/>
    </source>
</evidence>
<feature type="compositionally biased region" description="Gly residues" evidence="12">
    <location>
        <begin position="185"/>
        <end position="195"/>
    </location>
</feature>
<dbReference type="GO" id="GO:0005524">
    <property type="term" value="F:ATP binding"/>
    <property type="evidence" value="ECO:0007669"/>
    <property type="project" value="InterPro"/>
</dbReference>
<dbReference type="InterPro" id="IPR012340">
    <property type="entry name" value="NA-bd_OB-fold"/>
</dbReference>
<dbReference type="InterPro" id="IPR013846">
    <property type="entry name" value="mRNA_cap_enzyme_C"/>
</dbReference>
<dbReference type="CDD" id="cd07895">
    <property type="entry name" value="Adenylation_mRNA_capping"/>
    <property type="match status" value="1"/>
</dbReference>
<sequence length="759" mass="83487">MSLQSLMSGGDNRGGGGGGVVEKGANLQYANEGVELLPTIKAFLMESRSRILQLPASDQGSIEIECRLGMLGQPFGNISRRLFSNYSKNMPDAGYVVNRLPGAAGRLGQAPNFIAGVARSHYELTAGKGVRDLSPLSASFGVTSRGGGEGGDGLDLLVETVIDETVYFGYDAHLSSQTQAPGVTPGRGGEDGGYGQSQARYVVSNSDKKARPRLEKKVRLLGCDVAIPASCYDLRLGMSSEIDFKDTVVPDAPPKEPSDTRWKRRRSYTRKDGRFGWVVDVTEVVASSGAGKATYEIEVELNREFTKKLVKTQEREELDKLVSSLSVQLLWIIENLAPVENDLEVADFLQRHPKQHAISRAKKMCGALRSFGDGSSYDTGAVYGNLDNQTTEVKSPACMPVNFQRHHFDMIKQGSHFVSEKTDGVRYLMIFTDNPAEVVLLDRKMQGWCVKDETNLAELCKAVQPGTILDGEVVINRKHKRPIFIIFDVMCSGTKALVKNKFEHRLQVLRNGGFLNDPEKKGDWLDVDLTGNKSKLPLVRKKFMSRGDVDKLMGKVFEEKGLRMYKNGSCHHHLTDGIIFQPNSSYTFSTDYNLLKWKYLDTATIDVEVEVDKGGNSHRFLVDAGDGARVDMTRYIQLPSQEKMRLEADRNVTKCKIAEVGFNPESGEWYYKLMRTDKTGSNHISTVMGTLLELAEGITSTELRLRMLGGDDTFGVNFQKLEGELLRVGRGGGLLGLEMGGGGGGSGESGGARKRARIE</sequence>
<accession>A0A9W7LBF8</accession>
<evidence type="ECO:0000313" key="17">
    <source>
        <dbReference type="Proteomes" id="UP001165065"/>
    </source>
</evidence>
<dbReference type="InterPro" id="IPR001339">
    <property type="entry name" value="mRNA_cap_enzyme_adenylation"/>
</dbReference>
<evidence type="ECO:0000259" key="14">
    <source>
        <dbReference type="Pfam" id="PF02940"/>
    </source>
</evidence>
<dbReference type="SUPFAM" id="SSF50249">
    <property type="entry name" value="Nucleic acid-binding proteins"/>
    <property type="match status" value="1"/>
</dbReference>
<feature type="domain" description="mRNA capping enzyme adenylation" evidence="13">
    <location>
        <begin position="400"/>
        <end position="598"/>
    </location>
</feature>
<dbReference type="InterPro" id="IPR033469">
    <property type="entry name" value="CYTH-like_dom_sf"/>
</dbReference>
<feature type="region of interest" description="Disordered" evidence="12">
    <location>
        <begin position="737"/>
        <end position="759"/>
    </location>
</feature>
<evidence type="ECO:0000256" key="2">
    <source>
        <dbReference type="ARBA" id="ARBA00022664"/>
    </source>
</evidence>
<dbReference type="InterPro" id="IPR051029">
    <property type="entry name" value="mRNA_Capping_Enz/RNA_Phosphat"/>
</dbReference>
<evidence type="ECO:0000256" key="4">
    <source>
        <dbReference type="ARBA" id="ARBA00022695"/>
    </source>
</evidence>
<dbReference type="Gene3D" id="3.30.470.30">
    <property type="entry name" value="DNA ligase/mRNA capping enzyme"/>
    <property type="match status" value="1"/>
</dbReference>
<keyword evidence="4" id="KW-0548">Nucleotidyltransferase</keyword>
<evidence type="ECO:0000256" key="11">
    <source>
        <dbReference type="ARBA" id="ARBA00047740"/>
    </source>
</evidence>
<dbReference type="GO" id="GO:0004651">
    <property type="term" value="F:polynucleotide 5'-phosphatase activity"/>
    <property type="evidence" value="ECO:0007669"/>
    <property type="project" value="InterPro"/>
</dbReference>
<keyword evidence="2" id="KW-0507">mRNA processing</keyword>
<evidence type="ECO:0000256" key="8">
    <source>
        <dbReference type="ARBA" id="ARBA00023134"/>
    </source>
</evidence>
<comment type="catalytic activity">
    <reaction evidence="11">
        <text>a 5'-end triphospho-ribonucleoside in mRNA + H2O = a 5'-end diphospho-ribonucleoside in mRNA + phosphate + H(+)</text>
        <dbReference type="Rhea" id="RHEA:67004"/>
        <dbReference type="Rhea" id="RHEA-COMP:17164"/>
        <dbReference type="Rhea" id="RHEA-COMP:17165"/>
        <dbReference type="ChEBI" id="CHEBI:15377"/>
        <dbReference type="ChEBI" id="CHEBI:15378"/>
        <dbReference type="ChEBI" id="CHEBI:43474"/>
        <dbReference type="ChEBI" id="CHEBI:167616"/>
        <dbReference type="ChEBI" id="CHEBI:167618"/>
        <dbReference type="EC" id="3.6.1.74"/>
    </reaction>
    <physiologicalReaction direction="left-to-right" evidence="11">
        <dbReference type="Rhea" id="RHEA:67005"/>
    </physiologicalReaction>
</comment>
<evidence type="ECO:0000256" key="12">
    <source>
        <dbReference type="SAM" id="MobiDB-lite"/>
    </source>
</evidence>
<dbReference type="OrthoDB" id="200924at2759"/>
<organism evidence="16 17">
    <name type="scientific">Triparma columacea</name>
    <dbReference type="NCBI Taxonomy" id="722753"/>
    <lineage>
        <taxon>Eukaryota</taxon>
        <taxon>Sar</taxon>
        <taxon>Stramenopiles</taxon>
        <taxon>Ochrophyta</taxon>
        <taxon>Bolidophyceae</taxon>
        <taxon>Parmales</taxon>
        <taxon>Triparmaceae</taxon>
        <taxon>Triparma</taxon>
    </lineage>
</organism>
<dbReference type="Proteomes" id="UP001165065">
    <property type="component" value="Unassembled WGS sequence"/>
</dbReference>
<name>A0A9W7LBF8_9STRA</name>
<dbReference type="AlphaFoldDB" id="A0A9W7LBF8"/>
<evidence type="ECO:0000256" key="3">
    <source>
        <dbReference type="ARBA" id="ARBA00022679"/>
    </source>
</evidence>
<dbReference type="GO" id="GO:0006370">
    <property type="term" value="P:7-methylguanosine mRNA capping"/>
    <property type="evidence" value="ECO:0007669"/>
    <property type="project" value="UniProtKB-KW"/>
</dbReference>
<dbReference type="PANTHER" id="PTHR10367:SF17">
    <property type="entry name" value="MRNA-CAPPING ENZYME"/>
    <property type="match status" value="1"/>
</dbReference>
<dbReference type="PANTHER" id="PTHR10367">
    <property type="entry name" value="MRNA-CAPPING ENZYME"/>
    <property type="match status" value="1"/>
</dbReference>
<evidence type="ECO:0000256" key="6">
    <source>
        <dbReference type="ARBA" id="ARBA00022801"/>
    </source>
</evidence>
<feature type="region of interest" description="Disordered" evidence="12">
    <location>
        <begin position="178"/>
        <end position="197"/>
    </location>
</feature>
<keyword evidence="6" id="KW-0378">Hydrolase</keyword>
<keyword evidence="8" id="KW-0342">GTP-binding</keyword>
<feature type="compositionally biased region" description="Gly residues" evidence="12">
    <location>
        <begin position="737"/>
        <end position="750"/>
    </location>
</feature>
<dbReference type="SUPFAM" id="SSF56091">
    <property type="entry name" value="DNA ligase/mRNA capping enzyme, catalytic domain"/>
    <property type="match status" value="1"/>
</dbReference>
<dbReference type="Pfam" id="PF02940">
    <property type="entry name" value="mRNA_triPase"/>
    <property type="match status" value="1"/>
</dbReference>
<comment type="caution">
    <text evidence="16">The sequence shown here is derived from an EMBL/GenBank/DDBJ whole genome shotgun (WGS) entry which is preliminary data.</text>
</comment>
<dbReference type="Gene3D" id="3.20.100.10">
    <property type="entry name" value="mRNA triphosphatase Cet1-like"/>
    <property type="match status" value="1"/>
</dbReference>
<evidence type="ECO:0000313" key="16">
    <source>
        <dbReference type="EMBL" id="GMI44454.1"/>
    </source>
</evidence>
<dbReference type="Pfam" id="PF01331">
    <property type="entry name" value="mRNA_cap_enzyme"/>
    <property type="match status" value="1"/>
</dbReference>
<dbReference type="SUPFAM" id="SSF55154">
    <property type="entry name" value="CYTH-like phosphatases"/>
    <property type="match status" value="1"/>
</dbReference>
<feature type="domain" description="mRNA capping enzyme C-terminal" evidence="15">
    <location>
        <begin position="636"/>
        <end position="703"/>
    </location>
</feature>
<dbReference type="Gene3D" id="2.40.50.140">
    <property type="entry name" value="Nucleic acid-binding proteins"/>
    <property type="match status" value="1"/>
</dbReference>
<protein>
    <submittedName>
        <fullName evidence="16">Uncharacterized protein</fullName>
    </submittedName>
</protein>
<evidence type="ECO:0000256" key="5">
    <source>
        <dbReference type="ARBA" id="ARBA00022741"/>
    </source>
</evidence>
<keyword evidence="5" id="KW-0547">Nucleotide-binding</keyword>
<dbReference type="InterPro" id="IPR004206">
    <property type="entry name" value="mRNA_triPase_Cet1"/>
</dbReference>
<evidence type="ECO:0000259" key="13">
    <source>
        <dbReference type="Pfam" id="PF01331"/>
    </source>
</evidence>
<dbReference type="GO" id="GO:0005525">
    <property type="term" value="F:GTP binding"/>
    <property type="evidence" value="ECO:0007669"/>
    <property type="project" value="UniProtKB-KW"/>
</dbReference>
<proteinExistence type="predicted"/>
<keyword evidence="7" id="KW-0506">mRNA capping</keyword>
<gene>
    <name evidence="16" type="ORF">TrCOL_g1389</name>
</gene>
<keyword evidence="9" id="KW-0539">Nucleus</keyword>
<comment type="catalytic activity">
    <reaction evidence="10">
        <text>a 5'-end diphospho-ribonucleoside in mRNA + GTP + H(+) = a 5'-end (5'-triphosphoguanosine)-ribonucleoside in mRNA + diphosphate</text>
        <dbReference type="Rhea" id="RHEA:67012"/>
        <dbReference type="Rhea" id="RHEA-COMP:17165"/>
        <dbReference type="Rhea" id="RHEA-COMP:17166"/>
        <dbReference type="ChEBI" id="CHEBI:15378"/>
        <dbReference type="ChEBI" id="CHEBI:33019"/>
        <dbReference type="ChEBI" id="CHEBI:37565"/>
        <dbReference type="ChEBI" id="CHEBI:167616"/>
        <dbReference type="ChEBI" id="CHEBI:167617"/>
        <dbReference type="EC" id="2.7.7.50"/>
    </reaction>
    <physiologicalReaction direction="left-to-right" evidence="10">
        <dbReference type="Rhea" id="RHEA:67013"/>
    </physiologicalReaction>
</comment>